<dbReference type="EMBL" id="SMGO01000003">
    <property type="protein sequence ID" value="TCK80785.1"/>
    <property type="molecule type" value="Genomic_DNA"/>
</dbReference>
<dbReference type="PANTHER" id="PTHR30273:SF2">
    <property type="entry name" value="PROTEIN FECR"/>
    <property type="match status" value="1"/>
</dbReference>
<dbReference type="AlphaFoldDB" id="A0A4R1LPM1"/>
<comment type="caution">
    <text evidence="4">The sequence shown here is derived from an EMBL/GenBank/DDBJ whole genome shotgun (WGS) entry which is preliminary data.</text>
</comment>
<gene>
    <name evidence="4" type="ORF">C8N28_2539</name>
</gene>
<name>A0A4R1LPM1_9SPHI</name>
<dbReference type="Gene3D" id="3.55.50.30">
    <property type="match status" value="1"/>
</dbReference>
<dbReference type="Pfam" id="PF16344">
    <property type="entry name" value="FecR_C"/>
    <property type="match status" value="1"/>
</dbReference>
<dbReference type="Proteomes" id="UP000294616">
    <property type="component" value="Unassembled WGS sequence"/>
</dbReference>
<dbReference type="Gene3D" id="2.60.120.1440">
    <property type="match status" value="1"/>
</dbReference>
<keyword evidence="1" id="KW-1133">Transmembrane helix</keyword>
<feature type="domain" description="Protein FecR C-terminal" evidence="3">
    <location>
        <begin position="275"/>
        <end position="344"/>
    </location>
</feature>
<evidence type="ECO:0000259" key="2">
    <source>
        <dbReference type="Pfam" id="PF04773"/>
    </source>
</evidence>
<dbReference type="InterPro" id="IPR012373">
    <property type="entry name" value="Ferrdict_sens_TM"/>
</dbReference>
<reference evidence="4 5" key="1">
    <citation type="submission" date="2019-03" db="EMBL/GenBank/DDBJ databases">
        <title>Genomic Encyclopedia of Archaeal and Bacterial Type Strains, Phase II (KMG-II): from individual species to whole genera.</title>
        <authorList>
            <person name="Goeker M."/>
        </authorList>
    </citation>
    <scope>NUCLEOTIDE SEQUENCE [LARGE SCALE GENOMIC DNA]</scope>
    <source>
        <strain evidence="4 5">DSM 22554</strain>
    </source>
</reference>
<keyword evidence="1" id="KW-0472">Membrane</keyword>
<dbReference type="GO" id="GO:0016989">
    <property type="term" value="F:sigma factor antagonist activity"/>
    <property type="evidence" value="ECO:0007669"/>
    <property type="project" value="TreeGrafter"/>
</dbReference>
<dbReference type="PANTHER" id="PTHR30273">
    <property type="entry name" value="PERIPLASMIC SIGNAL SENSOR AND SIGMA FACTOR ACTIVATOR FECR-RELATED"/>
    <property type="match status" value="1"/>
</dbReference>
<dbReference type="Pfam" id="PF04773">
    <property type="entry name" value="FecR"/>
    <property type="match status" value="1"/>
</dbReference>
<feature type="domain" description="FecR protein" evidence="2">
    <location>
        <begin position="137"/>
        <end position="227"/>
    </location>
</feature>
<proteinExistence type="predicted"/>
<evidence type="ECO:0000313" key="4">
    <source>
        <dbReference type="EMBL" id="TCK80785.1"/>
    </source>
</evidence>
<keyword evidence="1" id="KW-0812">Transmembrane</keyword>
<evidence type="ECO:0000256" key="1">
    <source>
        <dbReference type="SAM" id="Phobius"/>
    </source>
</evidence>
<accession>A0A4R1LPM1</accession>
<dbReference type="OrthoDB" id="737880at2"/>
<organism evidence="4 5">
    <name type="scientific">Albibacterium bauzanense</name>
    <dbReference type="NCBI Taxonomy" id="653929"/>
    <lineage>
        <taxon>Bacteria</taxon>
        <taxon>Pseudomonadati</taxon>
        <taxon>Bacteroidota</taxon>
        <taxon>Sphingobacteriia</taxon>
        <taxon>Sphingobacteriales</taxon>
        <taxon>Sphingobacteriaceae</taxon>
        <taxon>Albibacterium</taxon>
    </lineage>
</organism>
<protein>
    <submittedName>
        <fullName evidence="4">FecR family protein</fullName>
    </submittedName>
</protein>
<feature type="transmembrane region" description="Helical" evidence="1">
    <location>
        <begin position="39"/>
        <end position="57"/>
    </location>
</feature>
<evidence type="ECO:0000259" key="3">
    <source>
        <dbReference type="Pfam" id="PF16344"/>
    </source>
</evidence>
<dbReference type="FunFam" id="2.60.120.1440:FF:000001">
    <property type="entry name" value="Putative anti-sigma factor"/>
    <property type="match status" value="1"/>
</dbReference>
<dbReference type="RefSeq" id="WP_132225425.1">
    <property type="nucleotide sequence ID" value="NZ_SMGO01000003.1"/>
</dbReference>
<sequence>MKDSNTNETPSLTQEEKDNLKKRITHSIFSYKRKLRIKYAIAASLILFLSIGLFLHYNHSTPLQSIDNEKYTSLLQNLNADTLQNVTLVLNENQNIDIADNNSSISYSSTGEKIKIGNSQIVDDNTRVTMNTLIVPYGKRTKLQLSDGSTVWLNSGSKLAYPASFNEDKRKVYLEGEAIFEVTHDKSHPFMVIAKDFEIEVLGTVFNVSNYSDDPSINTVLKNGSVKIQYKGNSIKDQSLIIKPGTFASYSKDSRSISTATVDVDKYFSWRDGIIIFKNDNLKDIMKQLSRYYNASIEIKNKRLENQTFSGSLDLKETVEQVLNIIKETSDFEFEKTTNNQFIIN</sequence>
<evidence type="ECO:0000313" key="5">
    <source>
        <dbReference type="Proteomes" id="UP000294616"/>
    </source>
</evidence>
<dbReference type="InterPro" id="IPR032508">
    <property type="entry name" value="FecR_C"/>
</dbReference>
<keyword evidence="5" id="KW-1185">Reference proteome</keyword>
<dbReference type="InterPro" id="IPR006860">
    <property type="entry name" value="FecR"/>
</dbReference>